<dbReference type="STRING" id="431595.K3WLJ2"/>
<feature type="compositionally biased region" description="Low complexity" evidence="1">
    <location>
        <begin position="40"/>
        <end position="63"/>
    </location>
</feature>
<feature type="region of interest" description="Disordered" evidence="1">
    <location>
        <begin position="129"/>
        <end position="252"/>
    </location>
</feature>
<feature type="compositionally biased region" description="Low complexity" evidence="1">
    <location>
        <begin position="146"/>
        <end position="156"/>
    </location>
</feature>
<reference evidence="2" key="3">
    <citation type="submission" date="2015-02" db="UniProtKB">
        <authorList>
            <consortium name="EnsemblProtists"/>
        </authorList>
    </citation>
    <scope>IDENTIFICATION</scope>
    <source>
        <strain evidence="2">DAOM BR144</strain>
    </source>
</reference>
<protein>
    <submittedName>
        <fullName evidence="2">Uncharacterized protein</fullName>
    </submittedName>
</protein>
<feature type="region of interest" description="Disordered" evidence="1">
    <location>
        <begin position="1"/>
        <end position="88"/>
    </location>
</feature>
<proteinExistence type="predicted"/>
<sequence>MPASPSTFQKPTLDLSGDAGKGVAVPARRASEIPKSPKNAPADSGASSAPASGPSSDKGSASPKFKDTKKGGRSKTPPPSGSKASSGWFSGISNFIATKVNPEAKVAKLGVQMEAYFDKEKNRWVFPGETATEEAAIPSAPPIGPMPGSTPSSSSGGHPGAGPPGTHSAPGSISGSGSDPLAALMAPPPARAHATLMKKDPLSAMMAPPPRQGAMGARASSMGNVRKPPRPQFAVFKPNPQANPAPASEPTE</sequence>
<keyword evidence="3" id="KW-1185">Reference proteome</keyword>
<dbReference type="EnsemblProtists" id="PYU1_T005834">
    <property type="protein sequence ID" value="PYU1_T005834"/>
    <property type="gene ID" value="PYU1_G005822"/>
</dbReference>
<dbReference type="Proteomes" id="UP000019132">
    <property type="component" value="Unassembled WGS sequence"/>
</dbReference>
<organism evidence="2 3">
    <name type="scientific">Globisporangium ultimum (strain ATCC 200006 / CBS 805.95 / DAOM BR144)</name>
    <name type="common">Pythium ultimum</name>
    <dbReference type="NCBI Taxonomy" id="431595"/>
    <lineage>
        <taxon>Eukaryota</taxon>
        <taxon>Sar</taxon>
        <taxon>Stramenopiles</taxon>
        <taxon>Oomycota</taxon>
        <taxon>Peronosporomycetes</taxon>
        <taxon>Pythiales</taxon>
        <taxon>Pythiaceae</taxon>
        <taxon>Globisporangium</taxon>
    </lineage>
</organism>
<evidence type="ECO:0000313" key="3">
    <source>
        <dbReference type="Proteomes" id="UP000019132"/>
    </source>
</evidence>
<dbReference type="eggNOG" id="KOG1913">
    <property type="taxonomic scope" value="Eukaryota"/>
</dbReference>
<feature type="compositionally biased region" description="Polar residues" evidence="1">
    <location>
        <begin position="1"/>
        <end position="10"/>
    </location>
</feature>
<evidence type="ECO:0000313" key="2">
    <source>
        <dbReference type="EnsemblProtists" id="PYU1_T005834"/>
    </source>
</evidence>
<reference evidence="3" key="1">
    <citation type="journal article" date="2010" name="Genome Biol.">
        <title>Genome sequence of the necrotrophic plant pathogen Pythium ultimum reveals original pathogenicity mechanisms and effector repertoire.</title>
        <authorList>
            <person name="Levesque C.A."/>
            <person name="Brouwer H."/>
            <person name="Cano L."/>
            <person name="Hamilton J.P."/>
            <person name="Holt C."/>
            <person name="Huitema E."/>
            <person name="Raffaele S."/>
            <person name="Robideau G.P."/>
            <person name="Thines M."/>
            <person name="Win J."/>
            <person name="Zerillo M.M."/>
            <person name="Beakes G.W."/>
            <person name="Boore J.L."/>
            <person name="Busam D."/>
            <person name="Dumas B."/>
            <person name="Ferriera S."/>
            <person name="Fuerstenberg S.I."/>
            <person name="Gachon C.M."/>
            <person name="Gaulin E."/>
            <person name="Govers F."/>
            <person name="Grenville-Briggs L."/>
            <person name="Horner N."/>
            <person name="Hostetler J."/>
            <person name="Jiang R.H."/>
            <person name="Johnson J."/>
            <person name="Krajaejun T."/>
            <person name="Lin H."/>
            <person name="Meijer H.J."/>
            <person name="Moore B."/>
            <person name="Morris P."/>
            <person name="Phuntmart V."/>
            <person name="Puiu D."/>
            <person name="Shetty J."/>
            <person name="Stajich J.E."/>
            <person name="Tripathy S."/>
            <person name="Wawra S."/>
            <person name="van West P."/>
            <person name="Whitty B.R."/>
            <person name="Coutinho P.M."/>
            <person name="Henrissat B."/>
            <person name="Martin F."/>
            <person name="Thomas P.D."/>
            <person name="Tyler B.M."/>
            <person name="De Vries R.P."/>
            <person name="Kamoun S."/>
            <person name="Yandell M."/>
            <person name="Tisserat N."/>
            <person name="Buell C.R."/>
        </authorList>
    </citation>
    <scope>NUCLEOTIDE SEQUENCE</scope>
    <source>
        <strain evidence="3">DAOM:BR144</strain>
    </source>
</reference>
<dbReference type="AlphaFoldDB" id="K3WLJ2"/>
<dbReference type="VEuPathDB" id="FungiDB:PYU1_G005822"/>
<dbReference type="HOGENOM" id="CLU_096664_0_0_1"/>
<dbReference type="InParanoid" id="K3WLJ2"/>
<evidence type="ECO:0000256" key="1">
    <source>
        <dbReference type="SAM" id="MobiDB-lite"/>
    </source>
</evidence>
<accession>K3WLJ2</accession>
<name>K3WLJ2_GLOUD</name>
<reference evidence="3" key="2">
    <citation type="submission" date="2010-04" db="EMBL/GenBank/DDBJ databases">
        <authorList>
            <person name="Buell R."/>
            <person name="Hamilton J."/>
            <person name="Hostetler J."/>
        </authorList>
    </citation>
    <scope>NUCLEOTIDE SEQUENCE [LARGE SCALE GENOMIC DNA]</scope>
    <source>
        <strain evidence="3">DAOM:BR144</strain>
    </source>
</reference>
<dbReference type="EMBL" id="GL376573">
    <property type="status" value="NOT_ANNOTATED_CDS"/>
    <property type="molecule type" value="Genomic_DNA"/>
</dbReference>